<keyword evidence="3" id="KW-1185">Reference proteome</keyword>
<dbReference type="RefSeq" id="WP_344989772.1">
    <property type="nucleotide sequence ID" value="NZ_BAABFR010000002.1"/>
</dbReference>
<dbReference type="EMBL" id="BAABFR010000002">
    <property type="protein sequence ID" value="GAA4383438.1"/>
    <property type="molecule type" value="Genomic_DNA"/>
</dbReference>
<reference evidence="3" key="1">
    <citation type="journal article" date="2019" name="Int. J. Syst. Evol. Microbiol.">
        <title>The Global Catalogue of Microorganisms (GCM) 10K type strain sequencing project: providing services to taxonomists for standard genome sequencing and annotation.</title>
        <authorList>
            <consortium name="The Broad Institute Genomics Platform"/>
            <consortium name="The Broad Institute Genome Sequencing Center for Infectious Disease"/>
            <person name="Wu L."/>
            <person name="Ma J."/>
        </authorList>
    </citation>
    <scope>NUCLEOTIDE SEQUENCE [LARGE SCALE GENOMIC DNA]</scope>
    <source>
        <strain evidence="3">JCM 17688</strain>
    </source>
</reference>
<feature type="signal peptide" evidence="1">
    <location>
        <begin position="1"/>
        <end position="25"/>
    </location>
</feature>
<keyword evidence="1" id="KW-0732">Signal</keyword>
<organism evidence="2 3">
    <name type="scientific">Tsukamurella soli</name>
    <dbReference type="NCBI Taxonomy" id="644556"/>
    <lineage>
        <taxon>Bacteria</taxon>
        <taxon>Bacillati</taxon>
        <taxon>Actinomycetota</taxon>
        <taxon>Actinomycetes</taxon>
        <taxon>Mycobacteriales</taxon>
        <taxon>Tsukamurellaceae</taxon>
        <taxon>Tsukamurella</taxon>
    </lineage>
</organism>
<evidence type="ECO:0000313" key="3">
    <source>
        <dbReference type="Proteomes" id="UP001500635"/>
    </source>
</evidence>
<proteinExistence type="predicted"/>
<dbReference type="Proteomes" id="UP001500635">
    <property type="component" value="Unassembled WGS sequence"/>
</dbReference>
<evidence type="ECO:0000256" key="1">
    <source>
        <dbReference type="SAM" id="SignalP"/>
    </source>
</evidence>
<sequence>MKTKIAAATVTAFLLTALGTGVANADYTIGGNVLVELDWYGGSDCAQITWPRGDTTTQCGGQYRVVQSDIRPGNVFGARIAVGDHDDVYCEVKDMTTGDIVTNDFASSLWANCLTNAN</sequence>
<feature type="chain" id="PRO_5045788120" description="Secreted protein" evidence="1">
    <location>
        <begin position="26"/>
        <end position="118"/>
    </location>
</feature>
<name>A0ABP8J1X3_9ACTN</name>
<evidence type="ECO:0000313" key="2">
    <source>
        <dbReference type="EMBL" id="GAA4383438.1"/>
    </source>
</evidence>
<accession>A0ABP8J1X3</accession>
<protein>
    <recommendedName>
        <fullName evidence="4">Secreted protein</fullName>
    </recommendedName>
</protein>
<evidence type="ECO:0008006" key="4">
    <source>
        <dbReference type="Google" id="ProtNLM"/>
    </source>
</evidence>
<gene>
    <name evidence="2" type="ORF">GCM10023147_02670</name>
</gene>
<comment type="caution">
    <text evidence="2">The sequence shown here is derived from an EMBL/GenBank/DDBJ whole genome shotgun (WGS) entry which is preliminary data.</text>
</comment>